<gene>
    <name evidence="6 7" type="primary">LOC108733919</name>
</gene>
<dbReference type="Gene3D" id="3.80.10.10">
    <property type="entry name" value="Ribonuclease Inhibitor"/>
    <property type="match status" value="3"/>
</dbReference>
<dbReference type="InterPro" id="IPR001611">
    <property type="entry name" value="Leu-rich_rpt"/>
</dbReference>
<dbReference type="SUPFAM" id="SSF52058">
    <property type="entry name" value="L domain-like"/>
    <property type="match status" value="1"/>
</dbReference>
<dbReference type="STRING" id="224129.A0A1W4WJZ5"/>
<accession>A0A1W4WJZ5</accession>
<dbReference type="RefSeq" id="XP_018320781.1">
    <property type="nucleotide sequence ID" value="XM_018465279.2"/>
</dbReference>
<feature type="transmembrane region" description="Helical" evidence="3">
    <location>
        <begin position="425"/>
        <end position="449"/>
    </location>
</feature>
<dbReference type="AlphaFoldDB" id="A0A1W4WJZ5"/>
<dbReference type="PROSITE" id="PS51450">
    <property type="entry name" value="LRR"/>
    <property type="match status" value="2"/>
</dbReference>
<keyword evidence="1" id="KW-0433">Leucine-rich repeat</keyword>
<keyword evidence="2" id="KW-0677">Repeat</keyword>
<reference evidence="6 7" key="1">
    <citation type="submission" date="2025-04" db="UniProtKB">
        <authorList>
            <consortium name="RefSeq"/>
        </authorList>
    </citation>
    <scope>IDENTIFICATION</scope>
    <source>
        <tissue evidence="6 7">Entire body</tissue>
    </source>
</reference>
<evidence type="ECO:0000256" key="4">
    <source>
        <dbReference type="SAM" id="SignalP"/>
    </source>
</evidence>
<dbReference type="SMART" id="SM00364">
    <property type="entry name" value="LRR_BAC"/>
    <property type="match status" value="2"/>
</dbReference>
<dbReference type="InterPro" id="IPR003591">
    <property type="entry name" value="Leu-rich_rpt_typical-subtyp"/>
</dbReference>
<keyword evidence="4" id="KW-0732">Signal</keyword>
<dbReference type="Proteomes" id="UP000192223">
    <property type="component" value="Unplaced"/>
</dbReference>
<proteinExistence type="predicted"/>
<dbReference type="InterPro" id="IPR032675">
    <property type="entry name" value="LRR_dom_sf"/>
</dbReference>
<evidence type="ECO:0000313" key="7">
    <source>
        <dbReference type="RefSeq" id="XP_018320782.1"/>
    </source>
</evidence>
<feature type="chain" id="PRO_5010817789" evidence="4">
    <location>
        <begin position="22"/>
        <end position="477"/>
    </location>
</feature>
<dbReference type="SMART" id="SM00369">
    <property type="entry name" value="LRR_TYP"/>
    <property type="match status" value="7"/>
</dbReference>
<dbReference type="PANTHER" id="PTHR24366:SF96">
    <property type="entry name" value="LEUCINE RICH REPEAT CONTAINING 53"/>
    <property type="match status" value="1"/>
</dbReference>
<evidence type="ECO:0000256" key="3">
    <source>
        <dbReference type="SAM" id="Phobius"/>
    </source>
</evidence>
<keyword evidence="3" id="KW-0472">Membrane</keyword>
<dbReference type="GeneID" id="108733919"/>
<keyword evidence="5" id="KW-1185">Reference proteome</keyword>
<organism evidence="5 7">
    <name type="scientific">Agrilus planipennis</name>
    <name type="common">Emerald ash borer</name>
    <name type="synonym">Agrilus marcopoli</name>
    <dbReference type="NCBI Taxonomy" id="224129"/>
    <lineage>
        <taxon>Eukaryota</taxon>
        <taxon>Metazoa</taxon>
        <taxon>Ecdysozoa</taxon>
        <taxon>Arthropoda</taxon>
        <taxon>Hexapoda</taxon>
        <taxon>Insecta</taxon>
        <taxon>Pterygota</taxon>
        <taxon>Neoptera</taxon>
        <taxon>Endopterygota</taxon>
        <taxon>Coleoptera</taxon>
        <taxon>Polyphaga</taxon>
        <taxon>Elateriformia</taxon>
        <taxon>Buprestoidea</taxon>
        <taxon>Buprestidae</taxon>
        <taxon>Agrilinae</taxon>
        <taxon>Agrilus</taxon>
    </lineage>
</organism>
<dbReference type="RefSeq" id="XP_018320782.1">
    <property type="nucleotide sequence ID" value="XM_018465280.2"/>
</dbReference>
<dbReference type="Pfam" id="PF13855">
    <property type="entry name" value="LRR_8"/>
    <property type="match status" value="3"/>
</dbReference>
<evidence type="ECO:0000256" key="1">
    <source>
        <dbReference type="ARBA" id="ARBA00022614"/>
    </source>
</evidence>
<name>A0A1W4WJZ5_AGRPL</name>
<evidence type="ECO:0000313" key="6">
    <source>
        <dbReference type="RefSeq" id="XP_018320781.1"/>
    </source>
</evidence>
<protein>
    <submittedName>
        <fullName evidence="6 7">Leucine-rich repeat neuronal protein 3-like</fullName>
    </submittedName>
</protein>
<evidence type="ECO:0000313" key="5">
    <source>
        <dbReference type="Proteomes" id="UP000192223"/>
    </source>
</evidence>
<dbReference type="OrthoDB" id="72369at2759"/>
<dbReference type="PANTHER" id="PTHR24366">
    <property type="entry name" value="IG(IMMUNOGLOBULIN) AND LRR(LEUCINE RICH REPEAT) DOMAINS"/>
    <property type="match status" value="1"/>
</dbReference>
<sequence>MKPPVAVFALITLSLATFTKGDTPFCDKCHCSKEEPLIVDCASVKITNLFEDYYWMDKTTNISYSIAALNLSSNDLGDIKKIFPKSNLTVLDLSNNYIRSLDDQVFTNLEMMEILILSYNEIEHLNPNTFRGIRIDGDDYPLESLKKLYLDHNKLHTLPQDVFEHLQNEIKVLDLSDNPFTVIDQQTTIAIGSLIFLEELYMKNTQLSQLPEHFLHTPKYLKILDISGNSFQEIPETLVEAKSLSSLDISNNPFVTFGGKNIFPRIDTLKVLHICNMPQLQKIEEKALSNLVNLEELHICNNPALDYIDPNVLSRKDVENEIWPQIRKFYLCNNKLTHIDSHILAHWDTLTDLDIRGNSWTCECENQWLVETLMPIYVEINRSQASEVKCAAPVEMQRYTLYELFEKKTDMRCLDLYGHRPERDAAILVGTLIGVLLGIPLILLGVWVYQKYFYGYFDKSPAAYSRQFYTRTNSVDF</sequence>
<evidence type="ECO:0000256" key="2">
    <source>
        <dbReference type="ARBA" id="ARBA00022737"/>
    </source>
</evidence>
<dbReference type="KEGG" id="apln:108733919"/>
<keyword evidence="3" id="KW-1133">Transmembrane helix</keyword>
<keyword evidence="3" id="KW-0812">Transmembrane</keyword>
<feature type="signal peptide" evidence="4">
    <location>
        <begin position="1"/>
        <end position="21"/>
    </location>
</feature>